<dbReference type="EMBL" id="AZAC01000008">
    <property type="protein sequence ID" value="KIX14761.1"/>
    <property type="molecule type" value="Genomic_DNA"/>
</dbReference>
<dbReference type="STRING" id="1429043.X474_06360"/>
<sequence length="39" mass="4274">MVFLHFGSEKDENSLAGGEKAFPECFSLNPAENVLLTCQ</sequence>
<protein>
    <submittedName>
        <fullName evidence="1">Uncharacterized protein</fullName>
    </submittedName>
</protein>
<accession>A0A0D2JGA2</accession>
<proteinExistence type="predicted"/>
<keyword evidence="2" id="KW-1185">Reference proteome</keyword>
<gene>
    <name evidence="1" type="ORF">X474_06360</name>
</gene>
<name>A0A0D2JGA2_9BACT</name>
<evidence type="ECO:0000313" key="2">
    <source>
        <dbReference type="Proteomes" id="UP000032233"/>
    </source>
</evidence>
<dbReference type="Proteomes" id="UP000032233">
    <property type="component" value="Unassembled WGS sequence"/>
</dbReference>
<organism evidence="1 2">
    <name type="scientific">Dethiosulfatarculus sandiegensis</name>
    <dbReference type="NCBI Taxonomy" id="1429043"/>
    <lineage>
        <taxon>Bacteria</taxon>
        <taxon>Pseudomonadati</taxon>
        <taxon>Thermodesulfobacteriota</taxon>
        <taxon>Desulfarculia</taxon>
        <taxon>Desulfarculales</taxon>
        <taxon>Desulfarculaceae</taxon>
        <taxon>Dethiosulfatarculus</taxon>
    </lineage>
</organism>
<dbReference type="InParanoid" id="A0A0D2JGA2"/>
<reference evidence="1 2" key="1">
    <citation type="submission" date="2013-11" db="EMBL/GenBank/DDBJ databases">
        <title>Metagenomic analysis of a methanogenic consortium involved in long chain n-alkane degradation.</title>
        <authorList>
            <person name="Davidova I.A."/>
            <person name="Callaghan A.V."/>
            <person name="Wawrik B."/>
            <person name="Pruitt S."/>
            <person name="Marks C."/>
            <person name="Duncan K.E."/>
            <person name="Suflita J.M."/>
        </authorList>
    </citation>
    <scope>NUCLEOTIDE SEQUENCE [LARGE SCALE GENOMIC DNA]</scope>
    <source>
        <strain evidence="1 2">SPR</strain>
    </source>
</reference>
<comment type="caution">
    <text evidence="1">The sequence shown here is derived from an EMBL/GenBank/DDBJ whole genome shotgun (WGS) entry which is preliminary data.</text>
</comment>
<dbReference type="AlphaFoldDB" id="A0A0D2JGA2"/>
<evidence type="ECO:0000313" key="1">
    <source>
        <dbReference type="EMBL" id="KIX14761.1"/>
    </source>
</evidence>